<protein>
    <submittedName>
        <fullName evidence="2">Uncharacterized protein</fullName>
    </submittedName>
</protein>
<feature type="compositionally biased region" description="Basic and acidic residues" evidence="1">
    <location>
        <begin position="90"/>
        <end position="103"/>
    </location>
</feature>
<dbReference type="Proteomes" id="UP000593572">
    <property type="component" value="Unassembled WGS sequence"/>
</dbReference>
<accession>A0A7J8MVE9</accession>
<comment type="caution">
    <text evidence="2">The sequence shown here is derived from an EMBL/GenBank/DDBJ whole genome shotgun (WGS) entry which is preliminary data.</text>
</comment>
<proteinExistence type="predicted"/>
<gene>
    <name evidence="2" type="ORF">Golob_006156</name>
</gene>
<feature type="region of interest" description="Disordered" evidence="1">
    <location>
        <begin position="137"/>
        <end position="166"/>
    </location>
</feature>
<feature type="compositionally biased region" description="Polar residues" evidence="1">
    <location>
        <begin position="137"/>
        <end position="151"/>
    </location>
</feature>
<reference evidence="2 3" key="1">
    <citation type="journal article" date="2019" name="Genome Biol. Evol.">
        <title>Insights into the evolution of the New World diploid cottons (Gossypium, subgenus Houzingenia) based on genome sequencing.</title>
        <authorList>
            <person name="Grover C.E."/>
            <person name="Arick M.A. 2nd"/>
            <person name="Thrash A."/>
            <person name="Conover J.L."/>
            <person name="Sanders W.S."/>
            <person name="Peterson D.G."/>
            <person name="Frelichowski J.E."/>
            <person name="Scheffler J.A."/>
            <person name="Scheffler B.E."/>
            <person name="Wendel J.F."/>
        </authorList>
    </citation>
    <scope>NUCLEOTIDE SEQUENCE [LARGE SCALE GENOMIC DNA]</scope>
    <source>
        <strain evidence="2">157</strain>
        <tissue evidence="2">Leaf</tissue>
    </source>
</reference>
<keyword evidence="3" id="KW-1185">Reference proteome</keyword>
<dbReference type="EMBL" id="JABEZX010000010">
    <property type="protein sequence ID" value="MBA0568683.1"/>
    <property type="molecule type" value="Genomic_DNA"/>
</dbReference>
<feature type="non-terminal residue" evidence="2">
    <location>
        <position position="1"/>
    </location>
</feature>
<evidence type="ECO:0000313" key="3">
    <source>
        <dbReference type="Proteomes" id="UP000593572"/>
    </source>
</evidence>
<feature type="compositionally biased region" description="Acidic residues" evidence="1">
    <location>
        <begin position="156"/>
        <end position="166"/>
    </location>
</feature>
<sequence length="166" mass="18882">METEFAGLTLEEEEDEIFQIQFDEETSGETEVLQLVGCFLIASIVHFPAMRSTMANLWHPVRGVQIRDMGEKRAQSHRAQMMTSVWLREEGEGQRRGNNREWQTKGVNVRDPMDNRGSSEFLDPVLGINLVGREYHTGNSNRNGSGNLENSSMEHDLEDEVIVGEE</sequence>
<evidence type="ECO:0000256" key="1">
    <source>
        <dbReference type="SAM" id="MobiDB-lite"/>
    </source>
</evidence>
<evidence type="ECO:0000313" key="2">
    <source>
        <dbReference type="EMBL" id="MBA0568683.1"/>
    </source>
</evidence>
<dbReference type="AlphaFoldDB" id="A0A7J8MVE9"/>
<name>A0A7J8MVE9_9ROSI</name>
<feature type="region of interest" description="Disordered" evidence="1">
    <location>
        <begin position="90"/>
        <end position="118"/>
    </location>
</feature>
<organism evidence="2 3">
    <name type="scientific">Gossypium lobatum</name>
    <dbReference type="NCBI Taxonomy" id="34289"/>
    <lineage>
        <taxon>Eukaryota</taxon>
        <taxon>Viridiplantae</taxon>
        <taxon>Streptophyta</taxon>
        <taxon>Embryophyta</taxon>
        <taxon>Tracheophyta</taxon>
        <taxon>Spermatophyta</taxon>
        <taxon>Magnoliopsida</taxon>
        <taxon>eudicotyledons</taxon>
        <taxon>Gunneridae</taxon>
        <taxon>Pentapetalae</taxon>
        <taxon>rosids</taxon>
        <taxon>malvids</taxon>
        <taxon>Malvales</taxon>
        <taxon>Malvaceae</taxon>
        <taxon>Malvoideae</taxon>
        <taxon>Gossypium</taxon>
    </lineage>
</organism>